<keyword evidence="3" id="KW-0732">Signal</keyword>
<feature type="domain" description="RagB/SusD" evidence="6">
    <location>
        <begin position="269"/>
        <end position="520"/>
    </location>
</feature>
<evidence type="ECO:0000259" key="6">
    <source>
        <dbReference type="Pfam" id="PF07980"/>
    </source>
</evidence>
<dbReference type="InterPro" id="IPR033985">
    <property type="entry name" value="SusD-like_N"/>
</dbReference>
<evidence type="ECO:0000256" key="5">
    <source>
        <dbReference type="ARBA" id="ARBA00023237"/>
    </source>
</evidence>
<dbReference type="Gene3D" id="1.25.40.390">
    <property type="match status" value="1"/>
</dbReference>
<dbReference type="OrthoDB" id="5694214at2"/>
<dbReference type="EMBL" id="FNBN01000008">
    <property type="protein sequence ID" value="SDH05430.1"/>
    <property type="molecule type" value="Genomic_DNA"/>
</dbReference>
<dbReference type="RefSeq" id="WP_089836445.1">
    <property type="nucleotide sequence ID" value="NZ_FNBN01000008.1"/>
</dbReference>
<reference evidence="9" key="1">
    <citation type="submission" date="2016-10" db="EMBL/GenBank/DDBJ databases">
        <authorList>
            <person name="Varghese N."/>
            <person name="Submissions S."/>
        </authorList>
    </citation>
    <scope>NUCLEOTIDE SEQUENCE [LARGE SCALE GENOMIC DNA]</scope>
    <source>
        <strain evidence="9">DSM 527</strain>
    </source>
</reference>
<feature type="domain" description="SusD-like N-terminal" evidence="7">
    <location>
        <begin position="103"/>
        <end position="229"/>
    </location>
</feature>
<dbReference type="Proteomes" id="UP000199045">
    <property type="component" value="Unassembled WGS sequence"/>
</dbReference>
<protein>
    <submittedName>
        <fullName evidence="8">Starch-binding associating with outer membrane</fullName>
    </submittedName>
</protein>
<dbReference type="Pfam" id="PF07980">
    <property type="entry name" value="SusD_RagB"/>
    <property type="match status" value="1"/>
</dbReference>
<dbReference type="GO" id="GO:0009279">
    <property type="term" value="C:cell outer membrane"/>
    <property type="evidence" value="ECO:0007669"/>
    <property type="project" value="UniProtKB-SubCell"/>
</dbReference>
<proteinExistence type="inferred from homology"/>
<dbReference type="Pfam" id="PF14322">
    <property type="entry name" value="SusD-like_3"/>
    <property type="match status" value="1"/>
</dbReference>
<evidence type="ECO:0000256" key="1">
    <source>
        <dbReference type="ARBA" id="ARBA00004442"/>
    </source>
</evidence>
<dbReference type="InterPro" id="IPR012944">
    <property type="entry name" value="SusD_RagB_dom"/>
</dbReference>
<sequence length="520" mass="58274">MKRTISHYILTIATASVLATGCDKRLDQVNPNAQTSETFWATGNDAVQGINAAYAPLLLDGAYMRFTPILLDVRGDDIRSNSPWTAISGVGKFALGTGNADGYGWAFDEYYEGIFRCNQVLDNVPNITMAEDLKNRVLGQAYFLRGLYFFHLVDLFGNVALPTRSPQSKADFYGKQMTAADGWAQVISDFKAAADLLPVSYNGVTGADANQVGRATKGAAMGYLGKAYLFNKRYQDAADQFKKVIDLGVYSLMPDYKDNFTESKENNAESIFEVQFSTTVGGTDLGWQGIPTSTWAKTSARAITYGAPNFGWTDVQPTVFVFNEFMQEKTVDGATDPRLDATIFYNKPGETIYGQLFSQVYANSSYLNDIFCRKYENGDGNKPNEYDWKSGINERLMRYSDILLMYAECLNELQQTAQAAPYIQQVRTRAKLPDITATLAAMTQAKMRDQLSHERLLEFCLEGHRFDDIRRWGWLEDETKLALLKSRDPEFNNYKAGKELYPIPQGEIDNNPGFKQNSSY</sequence>
<comment type="subcellular location">
    <subcellularLocation>
        <location evidence="1">Cell outer membrane</location>
    </subcellularLocation>
</comment>
<keyword evidence="4" id="KW-0472">Membrane</keyword>
<dbReference type="PROSITE" id="PS51257">
    <property type="entry name" value="PROKAR_LIPOPROTEIN"/>
    <property type="match status" value="1"/>
</dbReference>
<gene>
    <name evidence="8" type="ORF">SAMN04488121_108188</name>
</gene>
<evidence type="ECO:0000259" key="7">
    <source>
        <dbReference type="Pfam" id="PF14322"/>
    </source>
</evidence>
<dbReference type="InterPro" id="IPR011990">
    <property type="entry name" value="TPR-like_helical_dom_sf"/>
</dbReference>
<evidence type="ECO:0000256" key="4">
    <source>
        <dbReference type="ARBA" id="ARBA00023136"/>
    </source>
</evidence>
<comment type="similarity">
    <text evidence="2">Belongs to the SusD family.</text>
</comment>
<dbReference type="STRING" id="104663.SAMN04488121_108188"/>
<dbReference type="AlphaFoldDB" id="A0A1G7ZBE0"/>
<evidence type="ECO:0000313" key="8">
    <source>
        <dbReference type="EMBL" id="SDH05430.1"/>
    </source>
</evidence>
<evidence type="ECO:0000256" key="2">
    <source>
        <dbReference type="ARBA" id="ARBA00006275"/>
    </source>
</evidence>
<dbReference type="CDD" id="cd08977">
    <property type="entry name" value="SusD"/>
    <property type="match status" value="1"/>
</dbReference>
<organism evidence="8 9">
    <name type="scientific">Chitinophaga filiformis</name>
    <name type="common">Myxococcus filiformis</name>
    <name type="synonym">Flexibacter filiformis</name>
    <dbReference type="NCBI Taxonomy" id="104663"/>
    <lineage>
        <taxon>Bacteria</taxon>
        <taxon>Pseudomonadati</taxon>
        <taxon>Bacteroidota</taxon>
        <taxon>Chitinophagia</taxon>
        <taxon>Chitinophagales</taxon>
        <taxon>Chitinophagaceae</taxon>
        <taxon>Chitinophaga</taxon>
    </lineage>
</organism>
<dbReference type="SUPFAM" id="SSF48452">
    <property type="entry name" value="TPR-like"/>
    <property type="match status" value="1"/>
</dbReference>
<keyword evidence="5" id="KW-0998">Cell outer membrane</keyword>
<name>A0A1G7ZBE0_CHIFI</name>
<accession>A0A1G7ZBE0</accession>
<evidence type="ECO:0000256" key="3">
    <source>
        <dbReference type="ARBA" id="ARBA00022729"/>
    </source>
</evidence>
<evidence type="ECO:0000313" key="9">
    <source>
        <dbReference type="Proteomes" id="UP000199045"/>
    </source>
</evidence>